<dbReference type="EMBL" id="LCBA01000013">
    <property type="protein sequence ID" value="KKS01010.1"/>
    <property type="molecule type" value="Genomic_DNA"/>
</dbReference>
<comment type="caution">
    <text evidence="2">The sequence shown here is derived from an EMBL/GenBank/DDBJ whole genome shotgun (WGS) entry which is preliminary data.</text>
</comment>
<sequence length="92" mass="10452">MSNPFTAKVESYIGAVFISLLAAFFIGLIFISLKNLQSDTEVLNAQEVKVKTISGTERALIKTWLNENEIQIPEGKGYKYLIQQYPSKPWIR</sequence>
<keyword evidence="1" id="KW-1133">Transmembrane helix</keyword>
<accession>A0A0G0VJ21</accession>
<keyword evidence="1" id="KW-0812">Transmembrane</keyword>
<reference evidence="2 3" key="1">
    <citation type="journal article" date="2015" name="Nature">
        <title>rRNA introns, odd ribosomes, and small enigmatic genomes across a large radiation of phyla.</title>
        <authorList>
            <person name="Brown C.T."/>
            <person name="Hug L.A."/>
            <person name="Thomas B.C."/>
            <person name="Sharon I."/>
            <person name="Castelle C.J."/>
            <person name="Singh A."/>
            <person name="Wilkins M.J."/>
            <person name="Williams K.H."/>
            <person name="Banfield J.F."/>
        </authorList>
    </citation>
    <scope>NUCLEOTIDE SEQUENCE [LARGE SCALE GENOMIC DNA]</scope>
</reference>
<proteinExistence type="predicted"/>
<dbReference type="AlphaFoldDB" id="A0A0G0VJ21"/>
<evidence type="ECO:0000256" key="1">
    <source>
        <dbReference type="SAM" id="Phobius"/>
    </source>
</evidence>
<dbReference type="Proteomes" id="UP000033903">
    <property type="component" value="Unassembled WGS sequence"/>
</dbReference>
<keyword evidence="1" id="KW-0472">Membrane</keyword>
<feature type="transmembrane region" description="Helical" evidence="1">
    <location>
        <begin position="12"/>
        <end position="33"/>
    </location>
</feature>
<name>A0A0G0VJ21_9BACT</name>
<evidence type="ECO:0000313" key="2">
    <source>
        <dbReference type="EMBL" id="KKS01010.1"/>
    </source>
</evidence>
<gene>
    <name evidence="2" type="ORF">UU54_C0013G0003</name>
</gene>
<organism evidence="2 3">
    <name type="scientific">Candidatus Yanofskybacteria bacterium GW2011_GWA2_41_22</name>
    <dbReference type="NCBI Taxonomy" id="1619023"/>
    <lineage>
        <taxon>Bacteria</taxon>
        <taxon>Candidatus Yanofskyibacteriota</taxon>
    </lineage>
</organism>
<protein>
    <submittedName>
        <fullName evidence="2">Uncharacterized protein</fullName>
    </submittedName>
</protein>
<evidence type="ECO:0000313" key="3">
    <source>
        <dbReference type="Proteomes" id="UP000033903"/>
    </source>
</evidence>